<dbReference type="GO" id="GO:0006210">
    <property type="term" value="P:thymine catabolic process"/>
    <property type="evidence" value="ECO:0007669"/>
    <property type="project" value="TreeGrafter"/>
</dbReference>
<evidence type="ECO:0000256" key="1">
    <source>
        <dbReference type="ARBA" id="ARBA00009986"/>
    </source>
</evidence>
<protein>
    <submittedName>
        <fullName evidence="2">Methylmalonate-semialdehyde dehydrogenase</fullName>
    </submittedName>
</protein>
<comment type="caution">
    <text evidence="2">The sequence shown here is derived from an EMBL/GenBank/DDBJ whole genome shotgun (WGS) entry which is preliminary data.</text>
</comment>
<dbReference type="GO" id="GO:0006574">
    <property type="term" value="P:L-valine catabolic process"/>
    <property type="evidence" value="ECO:0007669"/>
    <property type="project" value="TreeGrafter"/>
</dbReference>
<dbReference type="AlphaFoldDB" id="A0AAD6NL92"/>
<evidence type="ECO:0000313" key="2">
    <source>
        <dbReference type="EMBL" id="KAJ6263621.1"/>
    </source>
</evidence>
<gene>
    <name evidence="2" type="ORF">Dda_2189</name>
</gene>
<dbReference type="PANTHER" id="PTHR43866">
    <property type="entry name" value="MALONATE-SEMIALDEHYDE DEHYDROGENASE"/>
    <property type="match status" value="1"/>
</dbReference>
<dbReference type="Proteomes" id="UP001221413">
    <property type="component" value="Unassembled WGS sequence"/>
</dbReference>
<reference evidence="2" key="1">
    <citation type="submission" date="2023-01" db="EMBL/GenBank/DDBJ databases">
        <title>The chitinases involved in constricting ring structure development in the nematode-trapping fungus Drechslerella dactyloides.</title>
        <authorList>
            <person name="Wang R."/>
            <person name="Zhang L."/>
            <person name="Tang P."/>
            <person name="Li S."/>
            <person name="Liang L."/>
        </authorList>
    </citation>
    <scope>NUCLEOTIDE SEQUENCE</scope>
    <source>
        <strain evidence="2">YMF1.00031</strain>
    </source>
</reference>
<dbReference type="InterPro" id="IPR010061">
    <property type="entry name" value="MeMal-semiAld_DH"/>
</dbReference>
<proteinExistence type="inferred from homology"/>
<accession>A0AAD6NL92</accession>
<name>A0AAD6NL92_DREDA</name>
<evidence type="ECO:0000313" key="3">
    <source>
        <dbReference type="Proteomes" id="UP001221413"/>
    </source>
</evidence>
<organism evidence="2 3">
    <name type="scientific">Drechslerella dactyloides</name>
    <name type="common">Nematode-trapping fungus</name>
    <name type="synonym">Arthrobotrys dactyloides</name>
    <dbReference type="NCBI Taxonomy" id="74499"/>
    <lineage>
        <taxon>Eukaryota</taxon>
        <taxon>Fungi</taxon>
        <taxon>Dikarya</taxon>
        <taxon>Ascomycota</taxon>
        <taxon>Pezizomycotina</taxon>
        <taxon>Orbiliomycetes</taxon>
        <taxon>Orbiliales</taxon>
        <taxon>Orbiliaceae</taxon>
        <taxon>Drechslerella</taxon>
    </lineage>
</organism>
<dbReference type="EMBL" id="JAQGDS010000002">
    <property type="protein sequence ID" value="KAJ6263621.1"/>
    <property type="molecule type" value="Genomic_DNA"/>
</dbReference>
<sequence>MEEVPGTDTPETNAPKFDLGLPLETIFDSRETLTSSLQAWAISRGFTVSIGNGGCKGTRIRYKCSLGGTLKTRRQPQESSGAPKLRRNRTSRLTNCPFLLTAKHHKSDDKWYVNPTTPYHNHEGLVEEDMAALPQARRFTEEQKDEIARLAAEGCKPREILAALREDGGTTLATSKDISNEIAKQRQAMQRDAANATNKRKRGEMTADEQEALERCQSLLLSKLAYELSEFQAEQAANPGKKPSLCTGCERLTFHYRAQCPKLRRVIANKPTNRR</sequence>
<dbReference type="GO" id="GO:0004491">
    <property type="term" value="F:methylmalonate-semialdehyde dehydrogenase (acylating, NAD) activity"/>
    <property type="evidence" value="ECO:0007669"/>
    <property type="project" value="InterPro"/>
</dbReference>
<comment type="similarity">
    <text evidence="1">Belongs to the aldehyde dehydrogenase family.</text>
</comment>
<dbReference type="PANTHER" id="PTHR43866:SF3">
    <property type="entry name" value="METHYLMALONATE-SEMIALDEHYDE DEHYDROGENASE [ACYLATING], MITOCHONDRIAL"/>
    <property type="match status" value="1"/>
</dbReference>
<keyword evidence="3" id="KW-1185">Reference proteome</keyword>